<keyword evidence="1" id="KW-1133">Transmembrane helix</keyword>
<evidence type="ECO:0000313" key="3">
    <source>
        <dbReference type="Proteomes" id="UP000018888"/>
    </source>
</evidence>
<evidence type="ECO:0000256" key="1">
    <source>
        <dbReference type="SAM" id="Phobius"/>
    </source>
</evidence>
<name>A0A2P4PTG4_RHIID</name>
<protein>
    <submittedName>
        <fullName evidence="2">Uncharacterized protein</fullName>
    </submittedName>
</protein>
<organism evidence="2 3">
    <name type="scientific">Rhizophagus irregularis (strain DAOM 181602 / DAOM 197198 / MUCL 43194)</name>
    <name type="common">Arbuscular mycorrhizal fungus</name>
    <name type="synonym">Glomus intraradices</name>
    <dbReference type="NCBI Taxonomy" id="747089"/>
    <lineage>
        <taxon>Eukaryota</taxon>
        <taxon>Fungi</taxon>
        <taxon>Fungi incertae sedis</taxon>
        <taxon>Mucoromycota</taxon>
        <taxon>Glomeromycotina</taxon>
        <taxon>Glomeromycetes</taxon>
        <taxon>Glomerales</taxon>
        <taxon>Glomeraceae</taxon>
        <taxon>Rhizophagus</taxon>
    </lineage>
</organism>
<proteinExistence type="predicted"/>
<keyword evidence="1" id="KW-0472">Membrane</keyword>
<comment type="caution">
    <text evidence="2">The sequence shown here is derived from an EMBL/GenBank/DDBJ whole genome shotgun (WGS) entry which is preliminary data.</text>
</comment>
<feature type="transmembrane region" description="Helical" evidence="1">
    <location>
        <begin position="46"/>
        <end position="71"/>
    </location>
</feature>
<keyword evidence="1" id="KW-0812">Transmembrane</keyword>
<reference evidence="2 3" key="2">
    <citation type="journal article" date="2018" name="New Phytol.">
        <title>High intraspecific genome diversity in the model arbuscular mycorrhizal symbiont Rhizophagus irregularis.</title>
        <authorList>
            <person name="Chen E.C.H."/>
            <person name="Morin E."/>
            <person name="Beaudet D."/>
            <person name="Noel J."/>
            <person name="Yildirir G."/>
            <person name="Ndikumana S."/>
            <person name="Charron P."/>
            <person name="St-Onge C."/>
            <person name="Giorgi J."/>
            <person name="Kruger M."/>
            <person name="Marton T."/>
            <person name="Ropars J."/>
            <person name="Grigoriev I.V."/>
            <person name="Hainaut M."/>
            <person name="Henrissat B."/>
            <person name="Roux C."/>
            <person name="Martin F."/>
            <person name="Corradi N."/>
        </authorList>
    </citation>
    <scope>NUCLEOTIDE SEQUENCE [LARGE SCALE GENOMIC DNA]</scope>
    <source>
        <strain evidence="2 3">DAOM 197198</strain>
    </source>
</reference>
<accession>A0A2P4PTG4</accession>
<sequence length="72" mass="8122">MSSLIRLCLNLLIIVLKKIIGIEWEYDTLSVVKPGQSIACLQDLGMARWLILTIISPESIRIIWLFVLIALG</sequence>
<evidence type="ECO:0000313" key="2">
    <source>
        <dbReference type="EMBL" id="POG68675.1"/>
    </source>
</evidence>
<reference evidence="2 3" key="1">
    <citation type="journal article" date="2013" name="Proc. Natl. Acad. Sci. U.S.A.">
        <title>Genome of an arbuscular mycorrhizal fungus provides insight into the oldest plant symbiosis.</title>
        <authorList>
            <person name="Tisserant E."/>
            <person name="Malbreil M."/>
            <person name="Kuo A."/>
            <person name="Kohler A."/>
            <person name="Symeonidi A."/>
            <person name="Balestrini R."/>
            <person name="Charron P."/>
            <person name="Duensing N."/>
            <person name="Frei Dit Frey N."/>
            <person name="Gianinazzi-Pearson V."/>
            <person name="Gilbert L.B."/>
            <person name="Handa Y."/>
            <person name="Herr J.R."/>
            <person name="Hijri M."/>
            <person name="Koul R."/>
            <person name="Kawaguchi M."/>
            <person name="Krajinski F."/>
            <person name="Lammers P.J."/>
            <person name="Masclaux F.G."/>
            <person name="Murat C."/>
            <person name="Morin E."/>
            <person name="Ndikumana S."/>
            <person name="Pagni M."/>
            <person name="Petitpierre D."/>
            <person name="Requena N."/>
            <person name="Rosikiewicz P."/>
            <person name="Riley R."/>
            <person name="Saito K."/>
            <person name="San Clemente H."/>
            <person name="Shapiro H."/>
            <person name="van Tuinen D."/>
            <person name="Becard G."/>
            <person name="Bonfante P."/>
            <person name="Paszkowski U."/>
            <person name="Shachar-Hill Y.Y."/>
            <person name="Tuskan G.A."/>
            <person name="Young P.W."/>
            <person name="Sanders I.R."/>
            <person name="Henrissat B."/>
            <person name="Rensing S.A."/>
            <person name="Grigoriev I.V."/>
            <person name="Corradi N."/>
            <person name="Roux C."/>
            <person name="Martin F."/>
        </authorList>
    </citation>
    <scope>NUCLEOTIDE SEQUENCE [LARGE SCALE GENOMIC DNA]</scope>
    <source>
        <strain evidence="2 3">DAOM 197198</strain>
    </source>
</reference>
<gene>
    <name evidence="2" type="ORF">GLOIN_2v1634331</name>
</gene>
<dbReference type="EMBL" id="AUPC02000149">
    <property type="protein sequence ID" value="POG68675.1"/>
    <property type="molecule type" value="Genomic_DNA"/>
</dbReference>
<dbReference type="Proteomes" id="UP000018888">
    <property type="component" value="Unassembled WGS sequence"/>
</dbReference>
<dbReference type="AlphaFoldDB" id="A0A2P4PTG4"/>
<keyword evidence="3" id="KW-1185">Reference proteome</keyword>